<feature type="transmembrane region" description="Helical" evidence="11">
    <location>
        <begin position="330"/>
        <end position="348"/>
    </location>
</feature>
<keyword evidence="5 11" id="KW-1133">Transmembrane helix</keyword>
<dbReference type="Gene3D" id="1.20.1070.10">
    <property type="entry name" value="Rhodopsin 7-helix transmembrane proteins"/>
    <property type="match status" value="1"/>
</dbReference>
<feature type="domain" description="G-protein coupled receptors family 2 profile 1" evidence="12">
    <location>
        <begin position="32"/>
        <end position="117"/>
    </location>
</feature>
<dbReference type="PRINTS" id="PR00249">
    <property type="entry name" value="GPCRSECRETIN"/>
</dbReference>
<keyword evidence="6" id="KW-0297">G-protein coupled receptor</keyword>
<evidence type="ECO:0000256" key="9">
    <source>
        <dbReference type="ARBA" id="ARBA00023180"/>
    </source>
</evidence>
<feature type="domain" description="G-protein coupled receptors family 2 profile 2" evidence="13">
    <location>
        <begin position="143"/>
        <end position="425"/>
    </location>
</feature>
<dbReference type="GO" id="GO:0007166">
    <property type="term" value="P:cell surface receptor signaling pathway"/>
    <property type="evidence" value="ECO:0007669"/>
    <property type="project" value="InterPro"/>
</dbReference>
<evidence type="ECO:0000256" key="6">
    <source>
        <dbReference type="ARBA" id="ARBA00023040"/>
    </source>
</evidence>
<dbReference type="InterPro" id="IPR017983">
    <property type="entry name" value="GPCR_2_secretin-like_CS"/>
</dbReference>
<dbReference type="Gene3D" id="4.10.1240.10">
    <property type="entry name" value="GPCR, family 2, extracellular hormone receptor domain"/>
    <property type="match status" value="1"/>
</dbReference>
<reference evidence="14" key="1">
    <citation type="submission" date="2009-01" db="EMBL/GenBank/DDBJ databases">
        <title>Molecular characterization of pigment dispersing hormone receptor in Marsupenaeus japonicus.</title>
        <authorList>
            <person name="Asazuma-Mabashi H."/>
            <person name="Nagata S."/>
            <person name="Nagasawa H."/>
        </authorList>
    </citation>
    <scope>NUCLEOTIDE SEQUENCE</scope>
    <source>
        <tissue evidence="14">Epidermis</tissue>
    </source>
</reference>
<evidence type="ECO:0000256" key="8">
    <source>
        <dbReference type="ARBA" id="ARBA00023170"/>
    </source>
</evidence>
<dbReference type="InterPro" id="IPR036445">
    <property type="entry name" value="GPCR_2_extracell_dom_sf"/>
</dbReference>
<dbReference type="PANTHER" id="PTHR45620">
    <property type="entry name" value="PDF RECEPTOR-LIKE PROTEIN-RELATED"/>
    <property type="match status" value="1"/>
</dbReference>
<evidence type="ECO:0000256" key="1">
    <source>
        <dbReference type="ARBA" id="ARBA00004651"/>
    </source>
</evidence>
<feature type="transmembrane region" description="Helical" evidence="11">
    <location>
        <begin position="288"/>
        <end position="310"/>
    </location>
</feature>
<dbReference type="InterPro" id="IPR000832">
    <property type="entry name" value="GPCR_2_secretin-like"/>
</dbReference>
<dbReference type="Pfam" id="PF00002">
    <property type="entry name" value="7tm_2"/>
    <property type="match status" value="1"/>
</dbReference>
<gene>
    <name evidence="14" type="primary">MjPDHR</name>
</gene>
<dbReference type="OrthoDB" id="5967113at2759"/>
<evidence type="ECO:0000256" key="5">
    <source>
        <dbReference type="ARBA" id="ARBA00022989"/>
    </source>
</evidence>
<evidence type="ECO:0000256" key="10">
    <source>
        <dbReference type="ARBA" id="ARBA00023224"/>
    </source>
</evidence>
<dbReference type="InterPro" id="IPR017981">
    <property type="entry name" value="GPCR_2-like_7TM"/>
</dbReference>
<feature type="transmembrane region" description="Helical" evidence="11">
    <location>
        <begin position="192"/>
        <end position="212"/>
    </location>
</feature>
<dbReference type="GO" id="GO:0005886">
    <property type="term" value="C:plasma membrane"/>
    <property type="evidence" value="ECO:0007669"/>
    <property type="project" value="UniProtKB-SubCell"/>
</dbReference>
<keyword evidence="8 14" id="KW-0675">Receptor</keyword>
<evidence type="ECO:0000256" key="7">
    <source>
        <dbReference type="ARBA" id="ARBA00023136"/>
    </source>
</evidence>
<evidence type="ECO:0000256" key="2">
    <source>
        <dbReference type="ARBA" id="ARBA00005314"/>
    </source>
</evidence>
<evidence type="ECO:0000256" key="3">
    <source>
        <dbReference type="ARBA" id="ARBA00022475"/>
    </source>
</evidence>
<evidence type="ECO:0000256" key="4">
    <source>
        <dbReference type="ARBA" id="ARBA00022692"/>
    </source>
</evidence>
<dbReference type="EMBL" id="AB478163">
    <property type="protein sequence ID" value="BAH85843.1"/>
    <property type="molecule type" value="mRNA"/>
</dbReference>
<dbReference type="GO" id="GO:0007188">
    <property type="term" value="P:adenylate cyclase-modulating G protein-coupled receptor signaling pathway"/>
    <property type="evidence" value="ECO:0007669"/>
    <property type="project" value="TreeGrafter"/>
</dbReference>
<dbReference type="InterPro" id="IPR050332">
    <property type="entry name" value="GPCR_2"/>
</dbReference>
<proteinExistence type="evidence at transcript level"/>
<evidence type="ECO:0000256" key="11">
    <source>
        <dbReference type="SAM" id="Phobius"/>
    </source>
</evidence>
<protein>
    <submittedName>
        <fullName evidence="14">Pigment dispersing hormone receptor</fullName>
    </submittedName>
</protein>
<dbReference type="GO" id="GO:0008528">
    <property type="term" value="F:G protein-coupled peptide receptor activity"/>
    <property type="evidence" value="ECO:0007669"/>
    <property type="project" value="TreeGrafter"/>
</dbReference>
<keyword evidence="10" id="KW-0807">Transducer</keyword>
<evidence type="ECO:0000259" key="13">
    <source>
        <dbReference type="PROSITE" id="PS50261"/>
    </source>
</evidence>
<evidence type="ECO:0000313" key="14">
    <source>
        <dbReference type="EMBL" id="BAH85843.1"/>
    </source>
</evidence>
<accession>C6L2K2</accession>
<dbReference type="AlphaFoldDB" id="C6L2K2"/>
<feature type="transmembrane region" description="Helical" evidence="11">
    <location>
        <begin position="256"/>
        <end position="276"/>
    </location>
</feature>
<dbReference type="PANTHER" id="PTHR45620:SF17">
    <property type="entry name" value="PDF RECEPTOR"/>
    <property type="match status" value="1"/>
</dbReference>
<keyword evidence="7 11" id="KW-0472">Membrane</keyword>
<evidence type="ECO:0000259" key="12">
    <source>
        <dbReference type="PROSITE" id="PS50227"/>
    </source>
</evidence>
<organism evidence="14">
    <name type="scientific">Penaeus japonicus</name>
    <name type="common">Kuruma prawn</name>
    <name type="synonym">Marsupenaeus japonicus</name>
    <dbReference type="NCBI Taxonomy" id="27405"/>
    <lineage>
        <taxon>Eukaryota</taxon>
        <taxon>Metazoa</taxon>
        <taxon>Ecdysozoa</taxon>
        <taxon>Arthropoda</taxon>
        <taxon>Crustacea</taxon>
        <taxon>Multicrustacea</taxon>
        <taxon>Malacostraca</taxon>
        <taxon>Eumalacostraca</taxon>
        <taxon>Eucarida</taxon>
        <taxon>Decapoda</taxon>
        <taxon>Dendrobranchiata</taxon>
        <taxon>Penaeoidea</taxon>
        <taxon>Penaeidae</taxon>
        <taxon>Penaeus</taxon>
    </lineage>
</organism>
<dbReference type="PROSITE" id="PS00649">
    <property type="entry name" value="G_PROTEIN_RECEP_F2_1"/>
    <property type="match status" value="1"/>
</dbReference>
<dbReference type="Pfam" id="PF02793">
    <property type="entry name" value="HRM"/>
    <property type="match status" value="1"/>
</dbReference>
<dbReference type="PROSITE" id="PS50261">
    <property type="entry name" value="G_PROTEIN_RECEP_F2_4"/>
    <property type="match status" value="1"/>
</dbReference>
<keyword evidence="9" id="KW-0325">Glycoprotein</keyword>
<comment type="subcellular location">
    <subcellularLocation>
        <location evidence="1">Cell membrane</location>
        <topology evidence="1">Multi-pass membrane protein</topology>
    </subcellularLocation>
</comment>
<feature type="transmembrane region" description="Helical" evidence="11">
    <location>
        <begin position="148"/>
        <end position="171"/>
    </location>
</feature>
<dbReference type="SMART" id="SM00008">
    <property type="entry name" value="HormR"/>
    <property type="match status" value="1"/>
</dbReference>
<keyword evidence="3" id="KW-1003">Cell membrane</keyword>
<dbReference type="SUPFAM" id="SSF111418">
    <property type="entry name" value="Hormone receptor domain"/>
    <property type="match status" value="1"/>
</dbReference>
<dbReference type="PROSITE" id="PS50227">
    <property type="entry name" value="G_PROTEIN_RECEP_F2_3"/>
    <property type="match status" value="1"/>
</dbReference>
<sequence length="524" mass="59432">MKYVGYSNLSTPSRSDLSSEFTQPWMFTSQEQCLAHYDASPSLDDEVYCNATWDNIMCWPPTPANIRVTLPCPPVEGVDLKETAYRTCSPEGRWMGKDLAGNATNGWTNYTACFTPNVLDLLNQLYSGTEEEAQIKFLVAKGSRALEIIGLILSLVSLLLSLFIFSYFKFVDFRGPISQPSFRKLRNNRTRIHKNLFAAMILQVLVRLILYADQAIVRGDSTGLGTGLSTERLGIDSTPILCESFYIFLEYGRSAMFMWMFIEGMYLNNLISVAFFQGPPNYSAYYFIGWGIPVFMTASWAVVMSLWMNVDCWLGYSLTPYYWILEGPRFTVIGANLLFLLNIMRILISKLREASSSEVQQIRPLRRSVRNALFLLPLLGITNAITMIPKPLERSAFEFGVWSYGTNLLTSFQGFVVACIYCFFNGDVKRTLCYFWRLKVTLRTRKQRSEASSAFPDPDVMYDAGFAHRPKLHFKARSKSSSDKGLPNGHLQSLHSLGGYHSSHMLHREDPGHPYHVSIPTTSL</sequence>
<keyword evidence="4 11" id="KW-0812">Transmembrane</keyword>
<dbReference type="InterPro" id="IPR001879">
    <property type="entry name" value="GPCR_2_extracellular_dom"/>
</dbReference>
<name>C6L2K2_PENJP</name>
<feature type="transmembrane region" description="Helical" evidence="11">
    <location>
        <begin position="369"/>
        <end position="389"/>
    </location>
</feature>
<comment type="similarity">
    <text evidence="2">Belongs to the G-protein coupled receptor 2 family.</text>
</comment>
<dbReference type="CDD" id="cd15261">
    <property type="entry name" value="7tmB1_PDFR"/>
    <property type="match status" value="1"/>
</dbReference>
<feature type="transmembrane region" description="Helical" evidence="11">
    <location>
        <begin position="401"/>
        <end position="424"/>
    </location>
</feature>